<evidence type="ECO:0000256" key="1">
    <source>
        <dbReference type="SAM" id="MobiDB-lite"/>
    </source>
</evidence>
<reference evidence="2 4" key="2">
    <citation type="journal article" date="2018" name="Plant J.">
        <title>The Physcomitrella patens chromosome-scale assembly reveals moss genome structure and evolution.</title>
        <authorList>
            <person name="Lang D."/>
            <person name="Ullrich K.K."/>
            <person name="Murat F."/>
            <person name="Fuchs J."/>
            <person name="Jenkins J."/>
            <person name="Haas F.B."/>
            <person name="Piednoel M."/>
            <person name="Gundlach H."/>
            <person name="Van Bel M."/>
            <person name="Meyberg R."/>
            <person name="Vives C."/>
            <person name="Morata J."/>
            <person name="Symeonidi A."/>
            <person name="Hiss M."/>
            <person name="Muchero W."/>
            <person name="Kamisugi Y."/>
            <person name="Saleh O."/>
            <person name="Blanc G."/>
            <person name="Decker E.L."/>
            <person name="van Gessel N."/>
            <person name="Grimwood J."/>
            <person name="Hayes R.D."/>
            <person name="Graham S.W."/>
            <person name="Gunter L.E."/>
            <person name="McDaniel S.F."/>
            <person name="Hoernstein S.N.W."/>
            <person name="Larsson A."/>
            <person name="Li F.W."/>
            <person name="Perroud P.F."/>
            <person name="Phillips J."/>
            <person name="Ranjan P."/>
            <person name="Rokshar D.S."/>
            <person name="Rothfels C.J."/>
            <person name="Schneider L."/>
            <person name="Shu S."/>
            <person name="Stevenson D.W."/>
            <person name="Thummler F."/>
            <person name="Tillich M."/>
            <person name="Villarreal Aguilar J.C."/>
            <person name="Widiez T."/>
            <person name="Wong G.K."/>
            <person name="Wymore A."/>
            <person name="Zhang Y."/>
            <person name="Zimmer A.D."/>
            <person name="Quatrano R.S."/>
            <person name="Mayer K.F.X."/>
            <person name="Goodstein D."/>
            <person name="Casacuberta J.M."/>
            <person name="Vandepoele K."/>
            <person name="Reski R."/>
            <person name="Cuming A.C."/>
            <person name="Tuskan G.A."/>
            <person name="Maumus F."/>
            <person name="Salse J."/>
            <person name="Schmutz J."/>
            <person name="Rensing S.A."/>
        </authorList>
    </citation>
    <scope>NUCLEOTIDE SEQUENCE [LARGE SCALE GENOMIC DNA]</scope>
    <source>
        <strain evidence="3 4">cv. Gransden 2004</strain>
    </source>
</reference>
<evidence type="ECO:0000313" key="2">
    <source>
        <dbReference type="EMBL" id="PNR35636.1"/>
    </source>
</evidence>
<evidence type="ECO:0000313" key="4">
    <source>
        <dbReference type="Proteomes" id="UP000006727"/>
    </source>
</evidence>
<organism evidence="2">
    <name type="scientific">Physcomitrium patens</name>
    <name type="common">Spreading-leaved earth moss</name>
    <name type="synonym">Physcomitrella patens</name>
    <dbReference type="NCBI Taxonomy" id="3218"/>
    <lineage>
        <taxon>Eukaryota</taxon>
        <taxon>Viridiplantae</taxon>
        <taxon>Streptophyta</taxon>
        <taxon>Embryophyta</taxon>
        <taxon>Bryophyta</taxon>
        <taxon>Bryophytina</taxon>
        <taxon>Bryopsida</taxon>
        <taxon>Funariidae</taxon>
        <taxon>Funariales</taxon>
        <taxon>Funariaceae</taxon>
        <taxon>Physcomitrium</taxon>
    </lineage>
</organism>
<reference evidence="3" key="3">
    <citation type="submission" date="2020-12" db="UniProtKB">
        <authorList>
            <consortium name="EnsemblPlants"/>
        </authorList>
    </citation>
    <scope>IDENTIFICATION</scope>
</reference>
<sequence length="196" mass="21698">MDVPNHLWRQWERRAQGGGWVSEESTDTAGEETNRGICGKGGGEEEKISAEEEEEDEEGSKQARKEVNCRQLQDTQREKAKASEETRSWFSLDDMAWHGWFVESSLPPAPVRHHNAGQARDVRAGGGVWDHGKNGDCVPPRTEPARTTGGAGRGGMNPSCPHVPFHTPLPPNACWFRGEYAPSTTMTTNANFFHLS</sequence>
<feature type="compositionally biased region" description="Basic and acidic residues" evidence="1">
    <location>
        <begin position="59"/>
        <end position="68"/>
    </location>
</feature>
<dbReference type="EMBL" id="ABEU02000017">
    <property type="protein sequence ID" value="PNR35636.1"/>
    <property type="molecule type" value="Genomic_DNA"/>
</dbReference>
<dbReference type="AlphaFoldDB" id="A0A2K1J286"/>
<reference evidence="2 4" key="1">
    <citation type="journal article" date="2008" name="Science">
        <title>The Physcomitrella genome reveals evolutionary insights into the conquest of land by plants.</title>
        <authorList>
            <person name="Rensing S."/>
            <person name="Lang D."/>
            <person name="Zimmer A."/>
            <person name="Terry A."/>
            <person name="Salamov A."/>
            <person name="Shapiro H."/>
            <person name="Nishiyama T."/>
            <person name="Perroud P.-F."/>
            <person name="Lindquist E."/>
            <person name="Kamisugi Y."/>
            <person name="Tanahashi T."/>
            <person name="Sakakibara K."/>
            <person name="Fujita T."/>
            <person name="Oishi K."/>
            <person name="Shin-I T."/>
            <person name="Kuroki Y."/>
            <person name="Toyoda A."/>
            <person name="Suzuki Y."/>
            <person name="Hashimoto A."/>
            <person name="Yamaguchi K."/>
            <person name="Sugano A."/>
            <person name="Kohara Y."/>
            <person name="Fujiyama A."/>
            <person name="Anterola A."/>
            <person name="Aoki S."/>
            <person name="Ashton N."/>
            <person name="Barbazuk W.B."/>
            <person name="Barker E."/>
            <person name="Bennetzen J."/>
            <person name="Bezanilla M."/>
            <person name="Blankenship R."/>
            <person name="Cho S.H."/>
            <person name="Dutcher S."/>
            <person name="Estelle M."/>
            <person name="Fawcett J.A."/>
            <person name="Gundlach H."/>
            <person name="Hanada K."/>
            <person name="Heyl A."/>
            <person name="Hicks K.A."/>
            <person name="Hugh J."/>
            <person name="Lohr M."/>
            <person name="Mayer K."/>
            <person name="Melkozernov A."/>
            <person name="Murata T."/>
            <person name="Nelson D."/>
            <person name="Pils B."/>
            <person name="Prigge M."/>
            <person name="Reiss B."/>
            <person name="Renner T."/>
            <person name="Rombauts S."/>
            <person name="Rushton P."/>
            <person name="Sanderfoot A."/>
            <person name="Schween G."/>
            <person name="Shiu S.-H."/>
            <person name="Stueber K."/>
            <person name="Theodoulou F.L."/>
            <person name="Tu H."/>
            <person name="Van de Peer Y."/>
            <person name="Verrier P.J."/>
            <person name="Waters E."/>
            <person name="Wood A."/>
            <person name="Yang L."/>
            <person name="Cove D."/>
            <person name="Cuming A."/>
            <person name="Hasebe M."/>
            <person name="Lucas S."/>
            <person name="Mishler D.B."/>
            <person name="Reski R."/>
            <person name="Grigoriev I."/>
            <person name="Quatrano R.S."/>
            <person name="Boore J.L."/>
        </authorList>
    </citation>
    <scope>NUCLEOTIDE SEQUENCE [LARGE SCALE GENOMIC DNA]</scope>
    <source>
        <strain evidence="3 4">cv. Gransden 2004</strain>
    </source>
</reference>
<keyword evidence="4" id="KW-1185">Reference proteome</keyword>
<feature type="region of interest" description="Disordered" evidence="1">
    <location>
        <begin position="1"/>
        <end position="86"/>
    </location>
</feature>
<feature type="compositionally biased region" description="Basic and acidic residues" evidence="1">
    <location>
        <begin position="75"/>
        <end position="86"/>
    </location>
</feature>
<gene>
    <name evidence="2" type="ORF">PHYPA_021486</name>
</gene>
<evidence type="ECO:0000313" key="3">
    <source>
        <dbReference type="EnsemblPlants" id="Pp3c17_389V3.1"/>
    </source>
</evidence>
<accession>A0A2K1J286</accession>
<dbReference type="Proteomes" id="UP000006727">
    <property type="component" value="Chromosome 17"/>
</dbReference>
<dbReference type="Gramene" id="Pp3c17_389V3.1">
    <property type="protein sequence ID" value="Pp3c17_389V3.1"/>
    <property type="gene ID" value="Pp3c17_389"/>
</dbReference>
<dbReference type="InParanoid" id="A0A2K1J286"/>
<dbReference type="EnsemblPlants" id="Pp3c17_389V3.1">
    <property type="protein sequence ID" value="Pp3c17_389V3.1"/>
    <property type="gene ID" value="Pp3c17_389"/>
</dbReference>
<feature type="region of interest" description="Disordered" evidence="1">
    <location>
        <begin position="131"/>
        <end position="155"/>
    </location>
</feature>
<name>A0A2K1J286_PHYPA</name>
<proteinExistence type="predicted"/>
<protein>
    <submittedName>
        <fullName evidence="2 3">Uncharacterized protein</fullName>
    </submittedName>
</protein>